<protein>
    <submittedName>
        <fullName evidence="1">Uncharacterized protein</fullName>
    </submittedName>
</protein>
<sequence length="29" mass="3394">MEVDNLLLILSLAHNRHPLPFLKLLQEIL</sequence>
<proteinExistence type="predicted"/>
<reference evidence="1" key="1">
    <citation type="journal article" date="2021" name="Proc. Natl. Acad. Sci. U.S.A.">
        <title>A Catalog of Tens of Thousands of Viruses from Human Metagenomes Reveals Hidden Associations with Chronic Diseases.</title>
        <authorList>
            <person name="Tisza M.J."/>
            <person name="Buck C.B."/>
        </authorList>
    </citation>
    <scope>NUCLEOTIDE SEQUENCE</scope>
    <source>
        <strain evidence="1">CtLqe90</strain>
    </source>
</reference>
<dbReference type="EMBL" id="BK015564">
    <property type="protein sequence ID" value="DAE13206.1"/>
    <property type="molecule type" value="Genomic_DNA"/>
</dbReference>
<name>A0A8S5Q1K7_9CAUD</name>
<organism evidence="1">
    <name type="scientific">Siphoviridae sp. ctLqe90</name>
    <dbReference type="NCBI Taxonomy" id="2825456"/>
    <lineage>
        <taxon>Viruses</taxon>
        <taxon>Duplodnaviria</taxon>
        <taxon>Heunggongvirae</taxon>
        <taxon>Uroviricota</taxon>
        <taxon>Caudoviricetes</taxon>
    </lineage>
</organism>
<evidence type="ECO:0000313" key="1">
    <source>
        <dbReference type="EMBL" id="DAE13206.1"/>
    </source>
</evidence>
<accession>A0A8S5Q1K7</accession>